<dbReference type="GeneID" id="66937210"/>
<comment type="cofactor">
    <cofactor evidence="2">
        <name>Mg(2+)</name>
        <dbReference type="ChEBI" id="CHEBI:18420"/>
    </cofactor>
</comment>
<dbReference type="EMBL" id="BOPL01000008">
    <property type="protein sequence ID" value="GIK05126.1"/>
    <property type="molecule type" value="Genomic_DNA"/>
</dbReference>
<evidence type="ECO:0000256" key="8">
    <source>
        <dbReference type="ARBA" id="ARBA00023329"/>
    </source>
</evidence>
<protein>
    <recommendedName>
        <fullName evidence="10">alpha-1,2-Mannosidase</fullName>
        <ecNumber evidence="10">3.2.1.-</ecNumber>
    </recommendedName>
</protein>
<dbReference type="Gene3D" id="1.50.10.10">
    <property type="match status" value="1"/>
</dbReference>
<comment type="similarity">
    <text evidence="5 10">Belongs to the glycosyl hydrolase 47 family.</text>
</comment>
<keyword evidence="6 10" id="KW-0378">Hydrolase</keyword>
<comment type="function">
    <text evidence="9">Involved in the maturation of Asn-linked oligosaccharides. Progressively trims alpha-1,2-linked mannose residues from Man(9)GlcNAc(2) to produce Man(5)GlcNAc(2).</text>
</comment>
<comment type="pathway">
    <text evidence="4">Protein modification; protein glycosylation.</text>
</comment>
<dbReference type="GO" id="GO:0004571">
    <property type="term" value="F:mannosyl-oligosaccharide 1,2-alpha-mannosidase activity"/>
    <property type="evidence" value="ECO:0007669"/>
    <property type="project" value="InterPro"/>
</dbReference>
<keyword evidence="8" id="KW-0968">Cytoplasmic vesicle</keyword>
<dbReference type="GO" id="GO:0005509">
    <property type="term" value="F:calcium ion binding"/>
    <property type="evidence" value="ECO:0007669"/>
    <property type="project" value="InterPro"/>
</dbReference>
<proteinExistence type="inferred from homology"/>
<keyword evidence="12" id="KW-1185">Reference proteome</keyword>
<evidence type="ECO:0000256" key="4">
    <source>
        <dbReference type="ARBA" id="ARBA00004922"/>
    </source>
</evidence>
<keyword evidence="10" id="KW-0326">Glycosidase</keyword>
<accession>A0A9P3F8K7</accession>
<dbReference type="RefSeq" id="XP_043128312.1">
    <property type="nucleotide sequence ID" value="XM_043272377.1"/>
</dbReference>
<dbReference type="GO" id="GO:0060205">
    <property type="term" value="C:cytoplasmic vesicle lumen"/>
    <property type="evidence" value="ECO:0007669"/>
    <property type="project" value="UniProtKB-SubCell"/>
</dbReference>
<comment type="subcellular location">
    <subcellularLocation>
        <location evidence="3">Cytoplasmic vesicle lumen</location>
    </subcellularLocation>
</comment>
<dbReference type="SUPFAM" id="SSF48225">
    <property type="entry name" value="Seven-hairpin glycosidases"/>
    <property type="match status" value="1"/>
</dbReference>
<evidence type="ECO:0000256" key="1">
    <source>
        <dbReference type="ARBA" id="ARBA00001913"/>
    </source>
</evidence>
<name>A0A9P3F8K7_ASPVI</name>
<evidence type="ECO:0000313" key="12">
    <source>
        <dbReference type="Proteomes" id="UP000710440"/>
    </source>
</evidence>
<keyword evidence="7" id="KW-1015">Disulfide bond</keyword>
<evidence type="ECO:0000313" key="11">
    <source>
        <dbReference type="EMBL" id="GIK05126.1"/>
    </source>
</evidence>
<gene>
    <name evidence="11" type="ORF">Aspvir_009228</name>
</gene>
<evidence type="ECO:0000256" key="6">
    <source>
        <dbReference type="ARBA" id="ARBA00022801"/>
    </source>
</evidence>
<dbReference type="InterPro" id="IPR050749">
    <property type="entry name" value="Glycosyl_Hydrolase_47"/>
</dbReference>
<evidence type="ECO:0000256" key="2">
    <source>
        <dbReference type="ARBA" id="ARBA00001946"/>
    </source>
</evidence>
<dbReference type="PRINTS" id="PR00747">
    <property type="entry name" value="GLYHDRLASE47"/>
</dbReference>
<dbReference type="GO" id="GO:0016020">
    <property type="term" value="C:membrane"/>
    <property type="evidence" value="ECO:0007669"/>
    <property type="project" value="InterPro"/>
</dbReference>
<dbReference type="Proteomes" id="UP000710440">
    <property type="component" value="Unassembled WGS sequence"/>
</dbReference>
<evidence type="ECO:0000256" key="7">
    <source>
        <dbReference type="ARBA" id="ARBA00023157"/>
    </source>
</evidence>
<dbReference type="InterPro" id="IPR001382">
    <property type="entry name" value="Glyco_hydro_47"/>
</dbReference>
<dbReference type="GO" id="GO:0005975">
    <property type="term" value="P:carbohydrate metabolic process"/>
    <property type="evidence" value="ECO:0007669"/>
    <property type="project" value="InterPro"/>
</dbReference>
<dbReference type="Pfam" id="PF01532">
    <property type="entry name" value="Glyco_hydro_47"/>
    <property type="match status" value="1"/>
</dbReference>
<reference evidence="11 12" key="1">
    <citation type="submission" date="2021-02" db="EMBL/GenBank/DDBJ databases">
        <title>Pan-genome distribution and transcriptional activeness of fungal secondary metabolism genes in Aspergillus section Fumigati.</title>
        <authorList>
            <person name="Takahashi H."/>
            <person name="Umemura M."/>
            <person name="Ninomiya A."/>
            <person name="Kusuya Y."/>
            <person name="Urayama S."/>
            <person name="Shimizu M."/>
            <person name="Watanabe A."/>
            <person name="Kamei K."/>
            <person name="Yaguchi T."/>
            <person name="Hagiwara D."/>
        </authorList>
    </citation>
    <scope>NUCLEOTIDE SEQUENCE [LARGE SCALE GENOMIC DNA]</scope>
    <source>
        <strain evidence="11 12">IFM 47045</strain>
    </source>
</reference>
<dbReference type="GO" id="GO:0036503">
    <property type="term" value="P:ERAD pathway"/>
    <property type="evidence" value="ECO:0007669"/>
    <property type="project" value="UniProtKB-ARBA"/>
</dbReference>
<evidence type="ECO:0000256" key="9">
    <source>
        <dbReference type="ARBA" id="ARBA00024790"/>
    </source>
</evidence>
<dbReference type="GO" id="GO:0005783">
    <property type="term" value="C:endoplasmic reticulum"/>
    <property type="evidence" value="ECO:0007669"/>
    <property type="project" value="TreeGrafter"/>
</dbReference>
<dbReference type="EC" id="3.2.1.-" evidence="10"/>
<organism evidence="11 12">
    <name type="scientific">Aspergillus viridinutans</name>
    <dbReference type="NCBI Taxonomy" id="75553"/>
    <lineage>
        <taxon>Eukaryota</taxon>
        <taxon>Fungi</taxon>
        <taxon>Dikarya</taxon>
        <taxon>Ascomycota</taxon>
        <taxon>Pezizomycotina</taxon>
        <taxon>Eurotiomycetes</taxon>
        <taxon>Eurotiomycetidae</taxon>
        <taxon>Eurotiales</taxon>
        <taxon>Aspergillaceae</taxon>
        <taxon>Aspergillus</taxon>
        <taxon>Aspergillus subgen. Fumigati</taxon>
    </lineage>
</organism>
<dbReference type="AlphaFoldDB" id="A0A9P3F8K7"/>
<dbReference type="InterPro" id="IPR036026">
    <property type="entry name" value="Seven-hairpin_glycosidases"/>
</dbReference>
<dbReference type="OrthoDB" id="8118055at2759"/>
<comment type="cofactor">
    <cofactor evidence="1">
        <name>Ca(2+)</name>
        <dbReference type="ChEBI" id="CHEBI:29108"/>
    </cofactor>
</comment>
<dbReference type="InterPro" id="IPR012341">
    <property type="entry name" value="6hp_glycosidase-like_sf"/>
</dbReference>
<sequence length="262" mass="29729">MLYKSRTWMADEVTPLSGTTHNWFGGWGANLVDSLDTIWIMGLHEEFEEAVSAVVQINFETNSLSQINTFETNIRYLGGLLAAYDLSRDKRLLKKVIEGGEMLYAAFDTPNCMSITRWDFQRAARGEEQVAAEGVLVAEIGSFTPEFTRLSQITGDPKWFDAIHRMMEIFYRQQDLTKLPEMWPVDVKAPDSVYEYLPKMHALIGGVLPMYKSRYRDAIDTAIRYNLFSPMTPDEADILVAGAARIVREADQPSRVTLEPKG</sequence>
<evidence type="ECO:0000256" key="5">
    <source>
        <dbReference type="ARBA" id="ARBA00007658"/>
    </source>
</evidence>
<dbReference type="PANTHER" id="PTHR11742:SF89">
    <property type="entry name" value="ALPHA-1,2-MANNOSIDASE"/>
    <property type="match status" value="1"/>
</dbReference>
<evidence type="ECO:0000256" key="10">
    <source>
        <dbReference type="RuleBase" id="RU361193"/>
    </source>
</evidence>
<dbReference type="PANTHER" id="PTHR11742">
    <property type="entry name" value="MANNOSYL-OLIGOSACCHARIDE ALPHA-1,2-MANNOSIDASE-RELATED"/>
    <property type="match status" value="1"/>
</dbReference>
<evidence type="ECO:0000256" key="3">
    <source>
        <dbReference type="ARBA" id="ARBA00004321"/>
    </source>
</evidence>
<comment type="caution">
    <text evidence="11">The sequence shown here is derived from an EMBL/GenBank/DDBJ whole genome shotgun (WGS) entry which is preliminary data.</text>
</comment>